<proteinExistence type="predicted"/>
<comment type="caution">
    <text evidence="1">The sequence shown here is derived from an EMBL/GenBank/DDBJ whole genome shotgun (WGS) entry which is preliminary data.</text>
</comment>
<dbReference type="EMBL" id="JAUSUT010000001">
    <property type="protein sequence ID" value="MDQ0376566.1"/>
    <property type="molecule type" value="Genomic_DNA"/>
</dbReference>
<name>A0ABU0ENJ1_9PSEU</name>
<keyword evidence="2" id="KW-1185">Reference proteome</keyword>
<organism evidence="1 2">
    <name type="scientific">Amycolatopsis thermophila</name>
    <dbReference type="NCBI Taxonomy" id="206084"/>
    <lineage>
        <taxon>Bacteria</taxon>
        <taxon>Bacillati</taxon>
        <taxon>Actinomycetota</taxon>
        <taxon>Actinomycetes</taxon>
        <taxon>Pseudonocardiales</taxon>
        <taxon>Pseudonocardiaceae</taxon>
        <taxon>Amycolatopsis</taxon>
    </lineage>
</organism>
<dbReference type="RefSeq" id="WP_306988481.1">
    <property type="nucleotide sequence ID" value="NZ_JAUSUT010000001.1"/>
</dbReference>
<protein>
    <submittedName>
        <fullName evidence="1">Uncharacterized protein</fullName>
    </submittedName>
</protein>
<gene>
    <name evidence="1" type="ORF">FB470_000560</name>
</gene>
<sequence length="94" mass="10665">MTTHAEPVVREPPERIEDGLDVSYRDVPYPVVPAFTARSILHLAVECQAVLWNRNSSTRVEVRTKCGKSGVPADRRNFAWSRTCRRCYPNGAHL</sequence>
<reference evidence="1 2" key="1">
    <citation type="submission" date="2023-07" db="EMBL/GenBank/DDBJ databases">
        <title>Sequencing the genomes of 1000 actinobacteria strains.</title>
        <authorList>
            <person name="Klenk H.-P."/>
        </authorList>
    </citation>
    <scope>NUCLEOTIDE SEQUENCE [LARGE SCALE GENOMIC DNA]</scope>
    <source>
        <strain evidence="1 2">DSM 45805</strain>
    </source>
</reference>
<evidence type="ECO:0000313" key="1">
    <source>
        <dbReference type="EMBL" id="MDQ0376566.1"/>
    </source>
</evidence>
<dbReference type="Proteomes" id="UP001229651">
    <property type="component" value="Unassembled WGS sequence"/>
</dbReference>
<evidence type="ECO:0000313" key="2">
    <source>
        <dbReference type="Proteomes" id="UP001229651"/>
    </source>
</evidence>
<accession>A0ABU0ENJ1</accession>